<proteinExistence type="predicted"/>
<evidence type="ECO:0000313" key="3">
    <source>
        <dbReference type="Proteomes" id="UP000556436"/>
    </source>
</evidence>
<dbReference type="SUPFAM" id="SSF50969">
    <property type="entry name" value="YVTN repeat-like/Quinoprotein amine dehydrogenase"/>
    <property type="match status" value="1"/>
</dbReference>
<evidence type="ECO:0000313" key="2">
    <source>
        <dbReference type="EMBL" id="MBB4888395.1"/>
    </source>
</evidence>
<dbReference type="EMBL" id="JACHJG010000009">
    <property type="protein sequence ID" value="MBB4888395.1"/>
    <property type="molecule type" value="Genomic_DNA"/>
</dbReference>
<sequence length="674" mass="73442">MELTNRLTRILHVPGAGLLASDTAGRVHLLDDELTPVRSSPVLPPSGPACGLPVYTMGVCDGWVVTKDKYGTITRLSLDTLDVSDVLDARTTAARDHLVEGEEPSPEISRGIAFWRGRVYVNNGYRQLVVIDLASFRVEQVLPSFTGPVAIESVCTDRPGVHVVGDRLGNLHFGSLEELSFPTVVRVDHGNIHRLLYDRLHDRFWATQDVGTGDSRYREHGLAIVDPRGRVRRELPFARNDVEAFAFSPDQSTAYVGGFDAVLHVLDNTTPTPRYRAAVKGFGHQVSDCAVGDDGSLFVLTQDGNVVKADPLDGRARARAPFRRQCVWDLQADPASPHVLYAATDDGVAVLELDRSSAHPLLRTVGRHVTGHGFTRRLRAMSHGWIAVTWDRKVLRADRDHTVLWTADMPAITHTIALSPDAGRALIATDSGGIELDTTTGEVIATLDVDGLPVWASTYLPTGERVLATRTGLVRAFGPDAPRPCWNLRLSLGEYVKRMWADEEHLYLTGSNGLKEVPLRTPYVGRRFVELLDNTVENGAVCGDTVCAVSYGGQIAAYDRRTGELTGLVEDLPGAAKAVTVMQTDDGRPLLVVGGRGGYLDLYRLDGGTAQGTLARVRRHFLPRQASSPPTTQPYLTGADSARPEARAGTGVRTDVPRTHVPRTEESRTVKGRP</sequence>
<feature type="region of interest" description="Disordered" evidence="1">
    <location>
        <begin position="622"/>
        <end position="674"/>
    </location>
</feature>
<dbReference type="InterPro" id="IPR015943">
    <property type="entry name" value="WD40/YVTN_repeat-like_dom_sf"/>
</dbReference>
<dbReference type="Gene3D" id="2.130.10.10">
    <property type="entry name" value="YVTN repeat-like/Quinoprotein amine dehydrogenase"/>
    <property type="match status" value="2"/>
</dbReference>
<dbReference type="SUPFAM" id="SSF63829">
    <property type="entry name" value="Calcium-dependent phosphotriesterase"/>
    <property type="match status" value="1"/>
</dbReference>
<name>A0A7W7PH45_STRNE</name>
<protein>
    <submittedName>
        <fullName evidence="2">Outer membrane protein assembly factor BamB</fullName>
    </submittedName>
</protein>
<dbReference type="SUPFAM" id="SSF69322">
    <property type="entry name" value="Tricorn protease domain 2"/>
    <property type="match status" value="1"/>
</dbReference>
<evidence type="ECO:0000256" key="1">
    <source>
        <dbReference type="SAM" id="MobiDB-lite"/>
    </source>
</evidence>
<accession>A0A7W7PH45</accession>
<dbReference type="Proteomes" id="UP000556436">
    <property type="component" value="Unassembled WGS sequence"/>
</dbReference>
<comment type="caution">
    <text evidence="2">The sequence shown here is derived from an EMBL/GenBank/DDBJ whole genome shotgun (WGS) entry which is preliminary data.</text>
</comment>
<feature type="compositionally biased region" description="Polar residues" evidence="1">
    <location>
        <begin position="625"/>
        <end position="635"/>
    </location>
</feature>
<organism evidence="2 3">
    <name type="scientific">Streptomyces netropsis</name>
    <name type="common">Streptoverticillium netropsis</name>
    <dbReference type="NCBI Taxonomy" id="55404"/>
    <lineage>
        <taxon>Bacteria</taxon>
        <taxon>Bacillati</taxon>
        <taxon>Actinomycetota</taxon>
        <taxon>Actinomycetes</taxon>
        <taxon>Kitasatosporales</taxon>
        <taxon>Streptomycetaceae</taxon>
        <taxon>Streptomyces</taxon>
    </lineage>
</organism>
<keyword evidence="3" id="KW-1185">Reference proteome</keyword>
<feature type="compositionally biased region" description="Basic and acidic residues" evidence="1">
    <location>
        <begin position="655"/>
        <end position="674"/>
    </location>
</feature>
<dbReference type="RefSeq" id="WP_184735968.1">
    <property type="nucleotide sequence ID" value="NZ_BMRW01000007.1"/>
</dbReference>
<dbReference type="AlphaFoldDB" id="A0A7W7PH45"/>
<dbReference type="InterPro" id="IPR011044">
    <property type="entry name" value="Quino_amine_DH_bsu"/>
</dbReference>
<gene>
    <name evidence="2" type="ORF">FHS38_004464</name>
</gene>
<reference evidence="2 3" key="1">
    <citation type="submission" date="2020-08" db="EMBL/GenBank/DDBJ databases">
        <title>Genomic Encyclopedia of Type Strains, Phase III (KMG-III): the genomes of soil and plant-associated and newly described type strains.</title>
        <authorList>
            <person name="Whitman W."/>
        </authorList>
    </citation>
    <scope>NUCLEOTIDE SEQUENCE [LARGE SCALE GENOMIC DNA]</scope>
    <source>
        <strain evidence="2 3">CECT 3265</strain>
    </source>
</reference>